<dbReference type="InterPro" id="IPR027273">
    <property type="entry name" value="Neocarzinostatin-like"/>
</dbReference>
<feature type="region of interest" description="Disordered" evidence="1">
    <location>
        <begin position="284"/>
        <end position="349"/>
    </location>
</feature>
<evidence type="ECO:0000256" key="2">
    <source>
        <dbReference type="SAM" id="Phobius"/>
    </source>
</evidence>
<keyword evidence="2" id="KW-0812">Transmembrane</keyword>
<keyword evidence="2" id="KW-1133">Transmembrane helix</keyword>
<dbReference type="SUPFAM" id="SSF49319">
    <property type="entry name" value="Actinoxanthin-like"/>
    <property type="match status" value="1"/>
</dbReference>
<feature type="transmembrane region" description="Helical" evidence="2">
    <location>
        <begin position="237"/>
        <end position="258"/>
    </location>
</feature>
<proteinExistence type="predicted"/>
<comment type="caution">
    <text evidence="3">The sequence shown here is derived from an EMBL/GenBank/DDBJ whole genome shotgun (WGS) entry which is preliminary data.</text>
</comment>
<keyword evidence="2" id="KW-0472">Membrane</keyword>
<accession>A0ABT7A8S8</accession>
<organism evidence="3 4">
    <name type="scientific">Streptomyces iconiensis</name>
    <dbReference type="NCBI Taxonomy" id="1384038"/>
    <lineage>
        <taxon>Bacteria</taxon>
        <taxon>Bacillati</taxon>
        <taxon>Actinomycetota</taxon>
        <taxon>Actinomycetes</taxon>
        <taxon>Kitasatosporales</taxon>
        <taxon>Streptomycetaceae</taxon>
        <taxon>Streptomyces</taxon>
    </lineage>
</organism>
<evidence type="ECO:0000313" key="3">
    <source>
        <dbReference type="EMBL" id="MDJ1137394.1"/>
    </source>
</evidence>
<sequence>MAASAAAPAAALAVARPTITLSKGEAGTGGSVTVRGKGWRSDTLLTLLVCGQNAIGGTNACANAEGRAVTTGKDGTFTKKIPVTEPPKPCPCVVRATTVTGAHASADAKFQVAGHPVKPLPKERTGGRLSVLAARLEGDSGLLNWFGAPEQRQLVLTVGNLGADRAKDPVFEIGTAHGVLAPEWERQQWRGTVDPGKKAQVKLPVELSSGAHGDYTVAAKYGEKVLTEQPWDVGRPWGVTLFWILLFAVVPLAVFRLGMAVVERARPRSPGEIVSDRRAWKERLRSRLPQQQVREPSHAARRRARPPAASPAPAPAPPSETTSTLPWFTPDTTLTPRPGPGPGPVDGPP</sequence>
<feature type="compositionally biased region" description="Pro residues" evidence="1">
    <location>
        <begin position="337"/>
        <end position="349"/>
    </location>
</feature>
<dbReference type="EMBL" id="JANCPR020000056">
    <property type="protein sequence ID" value="MDJ1137394.1"/>
    <property type="molecule type" value="Genomic_DNA"/>
</dbReference>
<reference evidence="3 4" key="1">
    <citation type="submission" date="2023-05" db="EMBL/GenBank/DDBJ databases">
        <title>Streptantibioticus silvisoli sp. nov., acidotolerant actinomycetes 1 from pine litter.</title>
        <authorList>
            <person name="Swiecimska M."/>
            <person name="Golinska P."/>
            <person name="Sangal V."/>
            <person name="Wachnowicz B."/>
            <person name="Goodfellow M."/>
        </authorList>
    </citation>
    <scope>NUCLEOTIDE SEQUENCE [LARGE SCALE GENOMIC DNA]</scope>
    <source>
        <strain evidence="3 4">DSM 42109</strain>
    </source>
</reference>
<gene>
    <name evidence="3" type="ORF">NMN56_036680</name>
</gene>
<evidence type="ECO:0000313" key="4">
    <source>
        <dbReference type="Proteomes" id="UP001214441"/>
    </source>
</evidence>
<protein>
    <recommendedName>
        <fullName evidence="5">Neocarzinostatin family protein</fullName>
    </recommendedName>
</protein>
<evidence type="ECO:0000256" key="1">
    <source>
        <dbReference type="SAM" id="MobiDB-lite"/>
    </source>
</evidence>
<keyword evidence="4" id="KW-1185">Reference proteome</keyword>
<dbReference type="Gene3D" id="2.60.40.230">
    <property type="entry name" value="Neocarzinostatin-like"/>
    <property type="match status" value="1"/>
</dbReference>
<feature type="compositionally biased region" description="Pro residues" evidence="1">
    <location>
        <begin position="308"/>
        <end position="318"/>
    </location>
</feature>
<dbReference type="Proteomes" id="UP001214441">
    <property type="component" value="Unassembled WGS sequence"/>
</dbReference>
<name>A0ABT7A8S8_9ACTN</name>
<evidence type="ECO:0008006" key="5">
    <source>
        <dbReference type="Google" id="ProtNLM"/>
    </source>
</evidence>